<feature type="coiled-coil region" evidence="1">
    <location>
        <begin position="594"/>
        <end position="714"/>
    </location>
</feature>
<dbReference type="EMBL" id="CAJJDN010000053">
    <property type="protein sequence ID" value="CAD8088693.1"/>
    <property type="molecule type" value="Genomic_DNA"/>
</dbReference>
<reference evidence="2" key="1">
    <citation type="submission" date="2021-01" db="EMBL/GenBank/DDBJ databases">
        <authorList>
            <consortium name="Genoscope - CEA"/>
            <person name="William W."/>
        </authorList>
    </citation>
    <scope>NUCLEOTIDE SEQUENCE</scope>
</reference>
<organism evidence="2 3">
    <name type="scientific">Paramecium sonneborni</name>
    <dbReference type="NCBI Taxonomy" id="65129"/>
    <lineage>
        <taxon>Eukaryota</taxon>
        <taxon>Sar</taxon>
        <taxon>Alveolata</taxon>
        <taxon>Ciliophora</taxon>
        <taxon>Intramacronucleata</taxon>
        <taxon>Oligohymenophorea</taxon>
        <taxon>Peniculida</taxon>
        <taxon>Parameciidae</taxon>
        <taxon>Paramecium</taxon>
    </lineage>
</organism>
<evidence type="ECO:0000313" key="3">
    <source>
        <dbReference type="Proteomes" id="UP000692954"/>
    </source>
</evidence>
<keyword evidence="3" id="KW-1185">Reference proteome</keyword>
<sequence>MSLQTTILSFLKTQEDYKQIKQYVDRVVNKDQTIYEPICEAIIQALKQKEPELTLMAVRLGKQTVEKKNTDFNTMFQKICLPYYEKIAEFKKDDHNDDRGKFYFSDQPDKNQAKFGISILRFILESLEIWAKVFTCKSDNITLSPFFLTYARLMVKKIKFPDKYNYFNKEEVDQNTTLMFKQHSRNYAQALEENKSIIKSQPNQLNQQDQPFKQTQQNQINQVQKPSTINTRGNENQKEINSSAQLLINQYSVLKTQLIERALSLDSKAINQYIKDLKDVNQSLNQLKEKIDRKADELLSQEDEDCSLELFNVQDEIRNFCLIFQKLQNEEIKPQEYRNEFEKYRKQAPKQQKGNLQSIYEETENSQSSMQFGKVDKKFVPNMNIDSLGLQYNTEQVMQDFQNQLSGITEQHEKEKQKIQREHEIEITNLKRQMQEQAQEFKKKETRYKDIEQQYTELQRQRNNSSQSSEEVKRINNTLTDQIKTLKFQIEQLQSLSEKDSQDINYMRNHISELKEELDEKKDQIENLKKSQNLEKNQYIVNLQQQEEHYKQEIKQLQEQIKLVSFSHLNNSEISPNGEISNLLRRLENEKTRSTNLMIEINHKDEQIQILEQELKLKIIELEQYKAQQNVKFTAQDLQIQQKHQAEILSFKQQLLQLETQRKIEENSFKEKLNLLEQKFQIQVKENEKLRNQSSALMRQNQEVIEQLESLKNQKPLESIQIEPQKEIFHNHLDLSKIKETEYIQINAPQSVSSKQNYSQAIYPSRSNKQEKNISNLPYSGYQHFQHIQVEFLDNVKNLFIKTQQIKVPVQSEIIYPYFTAEEYYQKKVRPHKGIVVQFQSLLNILVMNQNHLLLYKMYHLNKIGNTIFIDNQDLKIAVLKQVQKQGNDFYINYGLYFKTEQQSLNLKAYIKNAMKFETIWTSQTEIQQNLQKRQIQLLEVSIKSNLSEILVIPILEVNYNNKIQQVFLPIQILSLIQYYKISKIVYQRKWKSAKVYRSEMFEYNTIILSNHRDIPKLSECFTILSPEKIDSFSQGLDEIKYFAYFKLQYYGIEGIIKFELMPNNKMIIFVGIENPKNVAVIKDLINAFYDIFM</sequence>
<name>A0A8S1NGQ3_9CILI</name>
<evidence type="ECO:0000313" key="2">
    <source>
        <dbReference type="EMBL" id="CAD8088693.1"/>
    </source>
</evidence>
<dbReference type="AlphaFoldDB" id="A0A8S1NGQ3"/>
<keyword evidence="1" id="KW-0175">Coiled coil</keyword>
<feature type="coiled-coil region" evidence="1">
    <location>
        <begin position="270"/>
        <end position="304"/>
    </location>
</feature>
<gene>
    <name evidence="2" type="ORF">PSON_ATCC_30995.1.T0530050</name>
</gene>
<feature type="coiled-coil region" evidence="1">
    <location>
        <begin position="398"/>
        <end position="563"/>
    </location>
</feature>
<comment type="caution">
    <text evidence="2">The sequence shown here is derived from an EMBL/GenBank/DDBJ whole genome shotgun (WGS) entry which is preliminary data.</text>
</comment>
<dbReference type="OrthoDB" id="305676at2759"/>
<accession>A0A8S1NGQ3</accession>
<proteinExistence type="predicted"/>
<dbReference type="Proteomes" id="UP000692954">
    <property type="component" value="Unassembled WGS sequence"/>
</dbReference>
<protein>
    <submittedName>
        <fullName evidence="2">Uncharacterized protein</fullName>
    </submittedName>
</protein>
<evidence type="ECO:0000256" key="1">
    <source>
        <dbReference type="SAM" id="Coils"/>
    </source>
</evidence>